<dbReference type="SUPFAM" id="SSF158573">
    <property type="entry name" value="GINS helical bundle-like"/>
    <property type="match status" value="1"/>
</dbReference>
<keyword evidence="6" id="KW-0235">DNA replication</keyword>
<evidence type="ECO:0000256" key="9">
    <source>
        <dbReference type="SAM" id="Coils"/>
    </source>
</evidence>
<evidence type="ECO:0000259" key="11">
    <source>
        <dbReference type="Pfam" id="PF05916"/>
    </source>
</evidence>
<dbReference type="GO" id="GO:0006261">
    <property type="term" value="P:DNA-templated DNA replication"/>
    <property type="evidence" value="ECO:0007669"/>
    <property type="project" value="InterPro"/>
</dbReference>
<evidence type="ECO:0000256" key="1">
    <source>
        <dbReference type="ARBA" id="ARBA00004123"/>
    </source>
</evidence>
<evidence type="ECO:0000256" key="3">
    <source>
        <dbReference type="ARBA" id="ARBA00008187"/>
    </source>
</evidence>
<evidence type="ECO:0000259" key="12">
    <source>
        <dbReference type="Pfam" id="PF16922"/>
    </source>
</evidence>
<comment type="similarity">
    <text evidence="3">Belongs to the GINS4/SLD5 family.</text>
</comment>
<dbReference type="InterPro" id="IPR038749">
    <property type="entry name" value="Sld5_GINS_A"/>
</dbReference>
<dbReference type="Pfam" id="PF16922">
    <property type="entry name" value="SLD5_C"/>
    <property type="match status" value="1"/>
</dbReference>
<keyword evidence="9" id="KW-0175">Coiled coil</keyword>
<dbReference type="SUPFAM" id="SSF160059">
    <property type="entry name" value="PriA/YqbF domain"/>
    <property type="match status" value="1"/>
</dbReference>
<gene>
    <name evidence="13" type="ORF">LYPA_23C011016</name>
</gene>
<dbReference type="GO" id="GO:0000727">
    <property type="term" value="P:double-strand break repair via break-induced replication"/>
    <property type="evidence" value="ECO:0007669"/>
    <property type="project" value="TreeGrafter"/>
</dbReference>
<protein>
    <recommendedName>
        <fullName evidence="4">DNA replication complex GINS protein SLD5</fullName>
    </recommendedName>
    <alternativeName>
        <fullName evidence="8">GINS complex subunit 4</fullName>
    </alternativeName>
</protein>
<proteinExistence type="inferred from homology"/>
<dbReference type="InterPro" id="IPR036224">
    <property type="entry name" value="GINS_bundle-like_dom_sf"/>
</dbReference>
<dbReference type="InterPro" id="IPR008591">
    <property type="entry name" value="GINS_Sld5"/>
</dbReference>
<evidence type="ECO:0000313" key="14">
    <source>
        <dbReference type="Proteomes" id="UP000386466"/>
    </source>
</evidence>
<dbReference type="Gene3D" id="3.40.5.60">
    <property type="match status" value="1"/>
</dbReference>
<evidence type="ECO:0000256" key="4">
    <source>
        <dbReference type="ARBA" id="ARBA00014804"/>
    </source>
</evidence>
<reference evidence="13 14" key="1">
    <citation type="submission" date="2019-01" db="EMBL/GenBank/DDBJ databases">
        <authorList>
            <person name="Alioto T."/>
            <person name="Alioto T."/>
        </authorList>
    </citation>
    <scope>NUCLEOTIDE SEQUENCE [LARGE SCALE GENOMIC DNA]</scope>
</reference>
<feature type="region of interest" description="Disordered" evidence="10">
    <location>
        <begin position="1"/>
        <end position="86"/>
    </location>
</feature>
<dbReference type="PANTHER" id="PTHR21206">
    <property type="entry name" value="SLD5 PROTEIN"/>
    <property type="match status" value="1"/>
</dbReference>
<keyword evidence="7" id="KW-0539">Nucleus</keyword>
<feature type="coiled-coil region" evidence="9">
    <location>
        <begin position="210"/>
        <end position="237"/>
    </location>
</feature>
<organism evidence="13 14">
    <name type="scientific">Lynx pardinus</name>
    <name type="common">Iberian lynx</name>
    <name type="synonym">Felis pardina</name>
    <dbReference type="NCBI Taxonomy" id="191816"/>
    <lineage>
        <taxon>Eukaryota</taxon>
        <taxon>Metazoa</taxon>
        <taxon>Chordata</taxon>
        <taxon>Craniata</taxon>
        <taxon>Vertebrata</taxon>
        <taxon>Euteleostomi</taxon>
        <taxon>Mammalia</taxon>
        <taxon>Eutheria</taxon>
        <taxon>Laurasiatheria</taxon>
        <taxon>Carnivora</taxon>
        <taxon>Feliformia</taxon>
        <taxon>Felidae</taxon>
        <taxon>Felinae</taxon>
        <taxon>Lynx</taxon>
    </lineage>
</organism>
<dbReference type="EMBL" id="CAAGRJ010013697">
    <property type="protein sequence ID" value="VFV30177.1"/>
    <property type="molecule type" value="Genomic_DNA"/>
</dbReference>
<feature type="domain" description="GINS subunit" evidence="11">
    <location>
        <begin position="238"/>
        <end position="310"/>
    </location>
</feature>
<dbReference type="FunFam" id="3.40.5.60:FF:000001">
    <property type="entry name" value="DNA replication complex GINS protein SLD5"/>
    <property type="match status" value="1"/>
</dbReference>
<dbReference type="Pfam" id="PF05916">
    <property type="entry name" value="Sld5"/>
    <property type="match status" value="1"/>
</dbReference>
<accession>A0A485NCA7</accession>
<dbReference type="AlphaFoldDB" id="A0A485NCA7"/>
<evidence type="ECO:0000256" key="7">
    <source>
        <dbReference type="ARBA" id="ARBA00023242"/>
    </source>
</evidence>
<dbReference type="Proteomes" id="UP000386466">
    <property type="component" value="Unassembled WGS sequence"/>
</dbReference>
<evidence type="ECO:0000256" key="6">
    <source>
        <dbReference type="ARBA" id="ARBA00022705"/>
    </source>
</evidence>
<keyword evidence="14" id="KW-1185">Reference proteome</keyword>
<dbReference type="GO" id="GO:0000811">
    <property type="term" value="C:GINS complex"/>
    <property type="evidence" value="ECO:0007669"/>
    <property type="project" value="TreeGrafter"/>
</dbReference>
<dbReference type="CDD" id="cd11711">
    <property type="entry name" value="GINS_A_Sld5"/>
    <property type="match status" value="1"/>
</dbReference>
<dbReference type="PANTHER" id="PTHR21206:SF0">
    <property type="entry name" value="DNA REPLICATION COMPLEX GINS PROTEIN SLD5"/>
    <property type="match status" value="1"/>
</dbReference>
<keyword evidence="5" id="KW-0158">Chromosome</keyword>
<feature type="domain" description="DNA replication complex GINS protein SLD5 C-terminal" evidence="12">
    <location>
        <begin position="331"/>
        <end position="389"/>
    </location>
</feature>
<comment type="subcellular location">
    <subcellularLocation>
        <location evidence="2">Chromosome</location>
    </subcellularLocation>
    <subcellularLocation>
        <location evidence="1">Nucleus</location>
    </subcellularLocation>
</comment>
<dbReference type="CDD" id="cd21692">
    <property type="entry name" value="GINS_B_Sld5"/>
    <property type="match status" value="1"/>
</dbReference>
<evidence type="ECO:0000256" key="5">
    <source>
        <dbReference type="ARBA" id="ARBA00022454"/>
    </source>
</evidence>
<evidence type="ECO:0000256" key="8">
    <source>
        <dbReference type="ARBA" id="ARBA00030869"/>
    </source>
</evidence>
<dbReference type="Gene3D" id="1.20.58.1030">
    <property type="match status" value="1"/>
</dbReference>
<sequence>MASLLARARSRGIASQGPEGCLRRTPAITRRPLQTFPGRCQTRTHRKAAERSGRGSPPFLRPQGALDAESRIPAPGRDWSAPPERGDVVRGRCSLGIWGSSPRVSSTACYLGVPLCLPGAQVSIQVGEWDIWEIKHSLVLPTGLSVCCELSTAPSAGVHRFLVSENMTEELDPTAQDSDGGSEEVVLTPAELIESLEQAWMNEKFAPELLESKSEIVECVMEQLDHMEENLRRAKKGDLKVSIHRMEMERIRYVLSSYLRCRLMKIEKFFPHILEKEKTAHEGELSSLSPEELVFAKQYMANTETYLKNVALKHMPPNLQMVDLLRSVPKPDLDSYVFLRVKERQENILVEPETDEQRDYVIDLEEGSQHLIRYKTIAPLVASGAVQLI</sequence>
<evidence type="ECO:0000313" key="13">
    <source>
        <dbReference type="EMBL" id="VFV30177.1"/>
    </source>
</evidence>
<dbReference type="InterPro" id="IPR031633">
    <property type="entry name" value="SLD5_C"/>
</dbReference>
<name>A0A485NCA7_LYNPA</name>
<evidence type="ECO:0000256" key="2">
    <source>
        <dbReference type="ARBA" id="ARBA00004286"/>
    </source>
</evidence>
<dbReference type="InterPro" id="IPR021151">
    <property type="entry name" value="GINS_A"/>
</dbReference>
<evidence type="ECO:0000256" key="10">
    <source>
        <dbReference type="SAM" id="MobiDB-lite"/>
    </source>
</evidence>
<dbReference type="FunFam" id="1.20.58.1030:FF:000002">
    <property type="entry name" value="DNA replication complex GINS protein SLD5"/>
    <property type="match status" value="1"/>
</dbReference>